<keyword evidence="5" id="KW-0931">ER-Golgi transport</keyword>
<evidence type="ECO:0000256" key="10">
    <source>
        <dbReference type="SAM" id="MobiDB-lite"/>
    </source>
</evidence>
<dbReference type="Pfam" id="PF03908">
    <property type="entry name" value="Sec20"/>
    <property type="match status" value="1"/>
</dbReference>
<dbReference type="InterPro" id="IPR056173">
    <property type="entry name" value="Sec20_C"/>
</dbReference>
<dbReference type="Proteomes" id="UP001187682">
    <property type="component" value="Unassembled WGS sequence"/>
</dbReference>
<proteinExistence type="inferred from homology"/>
<keyword evidence="13" id="KW-1185">Reference proteome</keyword>
<evidence type="ECO:0000256" key="6">
    <source>
        <dbReference type="ARBA" id="ARBA00022989"/>
    </source>
</evidence>
<comment type="caution">
    <text evidence="12">The sequence shown here is derived from an EMBL/GenBank/DDBJ whole genome shotgun (WGS) entry which is preliminary data.</text>
</comment>
<evidence type="ECO:0000256" key="7">
    <source>
        <dbReference type="ARBA" id="ARBA00023054"/>
    </source>
</evidence>
<gene>
    <name evidence="12" type="ORF">DNG_03697</name>
</gene>
<evidence type="ECO:0000259" key="11">
    <source>
        <dbReference type="Pfam" id="PF03908"/>
    </source>
</evidence>
<sequence>MSLEGLQERLTALQETTAQLRELIDRLAGLKFVPGSVPLRADEENTVSAELGSEISQILREEEDELEILREEVEDLRPGRAGSEAEHQKTRVRDALSRLEKDLSVYRVSFRQAQLSARKSLAEAQRLEREMILKSYAEPAPGEQSSADGALDGHAQAPLQPPFRKNQTSNLTEEDQQVVSASIEATRGLHRLRDNIEKALMLSTATHETLEQSSAALGSMGDSYMSLDSMLASSRQLVSTLVKSQKSDTWYLQTSLYMLLVTLAWLVFRRLLYGPLWWIVWLPLRLVFRTGVGVGSVVVRSGGEKAIVQEVSQAQGVSVEGLPDESLPTAEVAHESRDETEGDPDTLVEKVGRMVDGEGDPEPQGDWEVGGDRPQSEGATVKDEL</sequence>
<feature type="region of interest" description="Disordered" evidence="10">
    <location>
        <begin position="318"/>
        <end position="385"/>
    </location>
</feature>
<evidence type="ECO:0000256" key="2">
    <source>
        <dbReference type="ARBA" id="ARBA00022448"/>
    </source>
</evidence>
<organism evidence="12 13">
    <name type="scientific">Cephalotrichum gorgonifer</name>
    <dbReference type="NCBI Taxonomy" id="2041049"/>
    <lineage>
        <taxon>Eukaryota</taxon>
        <taxon>Fungi</taxon>
        <taxon>Dikarya</taxon>
        <taxon>Ascomycota</taxon>
        <taxon>Pezizomycotina</taxon>
        <taxon>Sordariomycetes</taxon>
        <taxon>Hypocreomycetidae</taxon>
        <taxon>Microascales</taxon>
        <taxon>Microascaceae</taxon>
        <taxon>Cephalotrichum</taxon>
    </lineage>
</organism>
<evidence type="ECO:0000313" key="13">
    <source>
        <dbReference type="Proteomes" id="UP001187682"/>
    </source>
</evidence>
<dbReference type="GO" id="GO:0005789">
    <property type="term" value="C:endoplasmic reticulum membrane"/>
    <property type="evidence" value="ECO:0007669"/>
    <property type="project" value="UniProtKB-SubCell"/>
</dbReference>
<evidence type="ECO:0000256" key="4">
    <source>
        <dbReference type="ARBA" id="ARBA00022824"/>
    </source>
</evidence>
<dbReference type="PANTHER" id="PTHR12825">
    <property type="entry name" value="BNIP1-RELATED"/>
    <property type="match status" value="1"/>
</dbReference>
<evidence type="ECO:0000256" key="5">
    <source>
        <dbReference type="ARBA" id="ARBA00022892"/>
    </source>
</evidence>
<keyword evidence="2" id="KW-0813">Transport</keyword>
<dbReference type="GO" id="GO:0006890">
    <property type="term" value="P:retrograde vesicle-mediated transport, Golgi to endoplasmic reticulum"/>
    <property type="evidence" value="ECO:0007669"/>
    <property type="project" value="InterPro"/>
</dbReference>
<feature type="compositionally biased region" description="Basic and acidic residues" evidence="10">
    <location>
        <begin position="347"/>
        <end position="356"/>
    </location>
</feature>
<keyword evidence="3" id="KW-0812">Transmembrane</keyword>
<keyword evidence="8" id="KW-0472">Membrane</keyword>
<evidence type="ECO:0000256" key="1">
    <source>
        <dbReference type="ARBA" id="ARBA00004163"/>
    </source>
</evidence>
<name>A0AAE8MUN7_9PEZI</name>
<dbReference type="GO" id="GO:0031201">
    <property type="term" value="C:SNARE complex"/>
    <property type="evidence" value="ECO:0007669"/>
    <property type="project" value="TreeGrafter"/>
</dbReference>
<comment type="similarity">
    <text evidence="9">Belongs to the SEC20 family.</text>
</comment>
<protein>
    <submittedName>
        <fullName evidence="12">Related to protein transport membrane glycoprotein Sec20</fullName>
    </submittedName>
</protein>
<accession>A0AAE8MUN7</accession>
<keyword evidence="7" id="KW-0175">Coiled coil</keyword>
<dbReference type="EMBL" id="ONZQ02000004">
    <property type="protein sequence ID" value="SPO00949.1"/>
    <property type="molecule type" value="Genomic_DNA"/>
</dbReference>
<keyword evidence="4" id="KW-0256">Endoplasmic reticulum</keyword>
<evidence type="ECO:0000313" key="12">
    <source>
        <dbReference type="EMBL" id="SPO00949.1"/>
    </source>
</evidence>
<evidence type="ECO:0000256" key="9">
    <source>
        <dbReference type="ARBA" id="ARBA00037934"/>
    </source>
</evidence>
<keyword evidence="6" id="KW-1133">Transmembrane helix</keyword>
<dbReference type="InterPro" id="IPR005606">
    <property type="entry name" value="Sec20"/>
</dbReference>
<dbReference type="AlphaFoldDB" id="A0AAE8MUN7"/>
<feature type="domain" description="Sec20 C-terminal" evidence="11">
    <location>
        <begin position="185"/>
        <end position="271"/>
    </location>
</feature>
<dbReference type="PANTHER" id="PTHR12825:SF0">
    <property type="entry name" value="VESICLE TRANSPORT PROTEIN SEC20"/>
    <property type="match status" value="1"/>
</dbReference>
<feature type="region of interest" description="Disordered" evidence="10">
    <location>
        <begin position="139"/>
        <end position="175"/>
    </location>
</feature>
<feature type="compositionally biased region" description="Basic and acidic residues" evidence="10">
    <location>
        <begin position="370"/>
        <end position="385"/>
    </location>
</feature>
<dbReference type="GO" id="GO:0005484">
    <property type="term" value="F:SNAP receptor activity"/>
    <property type="evidence" value="ECO:0007669"/>
    <property type="project" value="InterPro"/>
</dbReference>
<evidence type="ECO:0000256" key="8">
    <source>
        <dbReference type="ARBA" id="ARBA00023136"/>
    </source>
</evidence>
<evidence type="ECO:0000256" key="3">
    <source>
        <dbReference type="ARBA" id="ARBA00022692"/>
    </source>
</evidence>
<comment type="subcellular location">
    <subcellularLocation>
        <location evidence="1">Endoplasmic reticulum membrane</location>
        <topology evidence="1">Single-pass type IV membrane protein</topology>
    </subcellularLocation>
</comment>
<reference evidence="12" key="1">
    <citation type="submission" date="2018-03" db="EMBL/GenBank/DDBJ databases">
        <authorList>
            <person name="Guldener U."/>
        </authorList>
    </citation>
    <scope>NUCLEOTIDE SEQUENCE</scope>
</reference>